<dbReference type="InterPro" id="IPR043129">
    <property type="entry name" value="ATPase_NBD"/>
</dbReference>
<dbReference type="PANTHER" id="PTHR11937">
    <property type="entry name" value="ACTIN"/>
    <property type="match status" value="1"/>
</dbReference>
<sequence>MKILTERGYSFTTTAEREIVRDMKEKLAYVALDFEQELETAKSSSSLEKSYELPDGQVITIGDERFRCPEVLFQPSLIGMEAAGIHETTYNSIMKCDVDIRKDLYGNVVLSGGSTMFPGIADRMSKEITALAPSSMKIKVVAPPERKYSVWIGGSILASLSTFQQMWIAKSEYDESGPSIVHRKCF</sequence>
<dbReference type="SUPFAM" id="SSF53067">
    <property type="entry name" value="Actin-like ATPase domain"/>
    <property type="match status" value="1"/>
</dbReference>
<comment type="caution">
    <text evidence="7">The sequence shown here is derived from an EMBL/GenBank/DDBJ whole genome shotgun (WGS) entry which is preliminary data.</text>
</comment>
<evidence type="ECO:0008006" key="9">
    <source>
        <dbReference type="Google" id="ProtNLM"/>
    </source>
</evidence>
<proteinExistence type="inferred from homology"/>
<evidence type="ECO:0000256" key="1">
    <source>
        <dbReference type="ARBA" id="ARBA00004245"/>
    </source>
</evidence>
<dbReference type="SMART" id="SM00268">
    <property type="entry name" value="ACTIN"/>
    <property type="match status" value="1"/>
</dbReference>
<reference evidence="7" key="1">
    <citation type="submission" date="2021-08" db="EMBL/GenBank/DDBJ databases">
        <title>WGS assembly of Ceratopteris richardii.</title>
        <authorList>
            <person name="Marchant D.B."/>
            <person name="Chen G."/>
            <person name="Jenkins J."/>
            <person name="Shu S."/>
            <person name="Leebens-Mack J."/>
            <person name="Grimwood J."/>
            <person name="Schmutz J."/>
            <person name="Soltis P."/>
            <person name="Soltis D."/>
            <person name="Chen Z.-H."/>
        </authorList>
    </citation>
    <scope>NUCLEOTIDE SEQUENCE</scope>
    <source>
        <strain evidence="7">Whitten #5841</strain>
        <tissue evidence="7">Leaf</tissue>
    </source>
</reference>
<keyword evidence="5" id="KW-0206">Cytoskeleton</keyword>
<dbReference type="Gene3D" id="3.90.640.10">
    <property type="entry name" value="Actin, Chain A, domain 4"/>
    <property type="match status" value="1"/>
</dbReference>
<dbReference type="GO" id="GO:0005856">
    <property type="term" value="C:cytoskeleton"/>
    <property type="evidence" value="ECO:0007669"/>
    <property type="project" value="UniProtKB-SubCell"/>
</dbReference>
<dbReference type="Pfam" id="PF00022">
    <property type="entry name" value="Actin"/>
    <property type="match status" value="1"/>
</dbReference>
<dbReference type="EMBL" id="CM035441">
    <property type="protein sequence ID" value="KAH7281091.1"/>
    <property type="molecule type" value="Genomic_DNA"/>
</dbReference>
<dbReference type="GO" id="GO:0048468">
    <property type="term" value="P:cell development"/>
    <property type="evidence" value="ECO:0007669"/>
    <property type="project" value="UniProtKB-ARBA"/>
</dbReference>
<protein>
    <recommendedName>
        <fullName evidence="9">Actin</fullName>
    </recommendedName>
</protein>
<dbReference type="FunFam" id="3.30.420.40:FF:000404">
    <property type="entry name" value="Major actin"/>
    <property type="match status" value="1"/>
</dbReference>
<dbReference type="InterPro" id="IPR004000">
    <property type="entry name" value="Actin"/>
</dbReference>
<dbReference type="GO" id="GO:0009653">
    <property type="term" value="P:anatomical structure morphogenesis"/>
    <property type="evidence" value="ECO:0007669"/>
    <property type="project" value="UniProtKB-ARBA"/>
</dbReference>
<evidence type="ECO:0000256" key="2">
    <source>
        <dbReference type="ARBA" id="ARBA00006752"/>
    </source>
</evidence>
<name>A0A8T2QD24_CERRI</name>
<evidence type="ECO:0000313" key="7">
    <source>
        <dbReference type="EMBL" id="KAH7281091.1"/>
    </source>
</evidence>
<dbReference type="Proteomes" id="UP000825935">
    <property type="component" value="Chromosome 36"/>
</dbReference>
<evidence type="ECO:0000256" key="3">
    <source>
        <dbReference type="ARBA" id="ARBA00022741"/>
    </source>
</evidence>
<comment type="similarity">
    <text evidence="2 6">Belongs to the actin family.</text>
</comment>
<keyword evidence="5" id="KW-0963">Cytoplasm</keyword>
<dbReference type="Gene3D" id="3.30.420.40">
    <property type="match status" value="2"/>
</dbReference>
<dbReference type="InterPro" id="IPR004001">
    <property type="entry name" value="Actin_CS"/>
</dbReference>
<evidence type="ECO:0000256" key="6">
    <source>
        <dbReference type="RuleBase" id="RU000487"/>
    </source>
</evidence>
<accession>A0A8T2QD24</accession>
<comment type="subcellular location">
    <subcellularLocation>
        <location evidence="1">Cytoplasm</location>
        <location evidence="1">Cytoskeleton</location>
    </subcellularLocation>
</comment>
<keyword evidence="3" id="KW-0547">Nucleotide-binding</keyword>
<dbReference type="AlphaFoldDB" id="A0A8T2QD24"/>
<evidence type="ECO:0000313" key="8">
    <source>
        <dbReference type="Proteomes" id="UP000825935"/>
    </source>
</evidence>
<dbReference type="OrthoDB" id="1247225at2759"/>
<dbReference type="FunFam" id="3.30.420.40:FF:000058">
    <property type="entry name" value="Putative actin-related protein 5"/>
    <property type="match status" value="1"/>
</dbReference>
<gene>
    <name evidence="7" type="ORF">KP509_36G029400</name>
</gene>
<organism evidence="7 8">
    <name type="scientific">Ceratopteris richardii</name>
    <name type="common">Triangle waterfern</name>
    <dbReference type="NCBI Taxonomy" id="49495"/>
    <lineage>
        <taxon>Eukaryota</taxon>
        <taxon>Viridiplantae</taxon>
        <taxon>Streptophyta</taxon>
        <taxon>Embryophyta</taxon>
        <taxon>Tracheophyta</taxon>
        <taxon>Polypodiopsida</taxon>
        <taxon>Polypodiidae</taxon>
        <taxon>Polypodiales</taxon>
        <taxon>Pteridineae</taxon>
        <taxon>Pteridaceae</taxon>
        <taxon>Parkerioideae</taxon>
        <taxon>Ceratopteris</taxon>
    </lineage>
</organism>
<dbReference type="FunFam" id="3.90.640.10:FF:000001">
    <property type="entry name" value="Actin, muscle"/>
    <property type="match status" value="1"/>
</dbReference>
<evidence type="ECO:0000256" key="4">
    <source>
        <dbReference type="ARBA" id="ARBA00022840"/>
    </source>
</evidence>
<keyword evidence="4" id="KW-0067">ATP-binding</keyword>
<dbReference type="PROSITE" id="PS00432">
    <property type="entry name" value="ACTINS_2"/>
    <property type="match status" value="1"/>
</dbReference>
<dbReference type="GO" id="GO:0005524">
    <property type="term" value="F:ATP binding"/>
    <property type="evidence" value="ECO:0007669"/>
    <property type="project" value="UniProtKB-KW"/>
</dbReference>
<evidence type="ECO:0000256" key="5">
    <source>
        <dbReference type="ARBA" id="ARBA00023212"/>
    </source>
</evidence>
<keyword evidence="8" id="KW-1185">Reference proteome</keyword>